<protein>
    <submittedName>
        <fullName evidence="3">Uncharacterized protein</fullName>
    </submittedName>
</protein>
<sequence length="449" mass="49335">MHPDQEHWAASSPTVQQQLSPAAGSILLRSPVSQKGRTSTDSRRCAHIRPAFREKETLKPRSHFACRRFTDDSTISTPVVLRSDGWHTPQCLLAAGIRAEACQASRARATSSCGRRCVLDSAETGGRSGPGRNSAEELYSSPPGSLRVNGLLGNREQAGETPKQRQSAREIRRCGAATAIGHQLRRTIPAFASSNEKETTMASIRYPFSPGACEKGSGGHTSPHGLFPSRRSSRGPRFVGSGLAVSRIRTPSFAGEQLYVNMQRIRCYTLGDYHSETPRRHRAQGLRLAGGMTSRAEEDWTGDYLFLASRRMGRHRCHVVCVDINQSANTARARGFSLVLSLAHVDRQAHQYKRYKVTGAARLFTLVKSARGAREVHLLCQSGLDLPLDTRNWCSLAYMCGDNSSQLGAELNYYTNARQAELSGIHILRKFLGSPPLTHSQPCLNILAE</sequence>
<proteinExistence type="predicted"/>
<feature type="region of interest" description="Disordered" evidence="1">
    <location>
        <begin position="120"/>
        <end position="170"/>
    </location>
</feature>
<feature type="region of interest" description="Disordered" evidence="1">
    <location>
        <begin position="24"/>
        <end position="43"/>
    </location>
</feature>
<reference evidence="2" key="3">
    <citation type="submission" date="2023-11" db="EMBL/GenBank/DDBJ databases">
        <authorList>
            <person name="Beijen E."/>
            <person name="Ohm R.A."/>
        </authorList>
    </citation>
    <scope>NUCLEOTIDE SEQUENCE</scope>
    <source>
        <strain evidence="2">CBS 150709</strain>
    </source>
</reference>
<evidence type="ECO:0000313" key="4">
    <source>
        <dbReference type="Proteomes" id="UP000245956"/>
    </source>
</evidence>
<accession>A0A2U3EA29</accession>
<dbReference type="AlphaFoldDB" id="A0A2U3EA29"/>
<organism evidence="3 4">
    <name type="scientific">Purpureocillium lilacinum</name>
    <name type="common">Paecilomyces lilacinus</name>
    <dbReference type="NCBI Taxonomy" id="33203"/>
    <lineage>
        <taxon>Eukaryota</taxon>
        <taxon>Fungi</taxon>
        <taxon>Dikarya</taxon>
        <taxon>Ascomycota</taxon>
        <taxon>Pezizomycotina</taxon>
        <taxon>Sordariomycetes</taxon>
        <taxon>Hypocreomycetidae</taxon>
        <taxon>Hypocreales</taxon>
        <taxon>Ophiocordycipitaceae</taxon>
        <taxon>Purpureocillium</taxon>
    </lineage>
</organism>
<reference evidence="3" key="1">
    <citation type="submission" date="2015-05" db="EMBL/GenBank/DDBJ databases">
        <authorList>
            <person name="Wang D.B."/>
            <person name="Wang M."/>
        </authorList>
    </citation>
    <scope>NUCLEOTIDE SEQUENCE</scope>
    <source>
        <strain evidence="3">36-1</strain>
    </source>
</reference>
<evidence type="ECO:0000313" key="5">
    <source>
        <dbReference type="Proteomes" id="UP001287286"/>
    </source>
</evidence>
<name>A0A2U3EA29_PURLI</name>
<dbReference type="EMBL" id="JAWRVI010000007">
    <property type="protein sequence ID" value="KAK4092791.1"/>
    <property type="molecule type" value="Genomic_DNA"/>
</dbReference>
<reference evidence="2 5" key="4">
    <citation type="journal article" date="2024" name="Microbiol. Resour. Announc.">
        <title>Genome annotations for the ascomycete fungi Trichoderma harzianum, Trichoderma aggressivum, and Purpureocillium lilacinum.</title>
        <authorList>
            <person name="Beijen E.P.W."/>
            <person name="Ohm R.A."/>
        </authorList>
    </citation>
    <scope>NUCLEOTIDE SEQUENCE [LARGE SCALE GENOMIC DNA]</scope>
    <source>
        <strain evidence="2 5">CBS 150709</strain>
    </source>
</reference>
<comment type="caution">
    <text evidence="3">The sequence shown here is derived from an EMBL/GenBank/DDBJ whole genome shotgun (WGS) entry which is preliminary data.</text>
</comment>
<dbReference type="Proteomes" id="UP001287286">
    <property type="component" value="Unassembled WGS sequence"/>
</dbReference>
<dbReference type="Proteomes" id="UP000245956">
    <property type="component" value="Unassembled WGS sequence"/>
</dbReference>
<reference evidence="3 4" key="2">
    <citation type="journal article" date="2016" name="Front. Microbiol.">
        <title>Genome and transcriptome sequences reveal the specific parasitism of the nematophagous Purpureocillium lilacinum 36-1.</title>
        <authorList>
            <person name="Xie J."/>
            <person name="Li S."/>
            <person name="Mo C."/>
            <person name="Xiao X."/>
            <person name="Peng D."/>
            <person name="Wang G."/>
            <person name="Xiao Y."/>
        </authorList>
    </citation>
    <scope>NUCLEOTIDE SEQUENCE [LARGE SCALE GENOMIC DNA]</scope>
    <source>
        <strain evidence="3 4">36-1</strain>
    </source>
</reference>
<evidence type="ECO:0000313" key="3">
    <source>
        <dbReference type="EMBL" id="PWI71361.1"/>
    </source>
</evidence>
<evidence type="ECO:0000313" key="2">
    <source>
        <dbReference type="EMBL" id="KAK4092791.1"/>
    </source>
</evidence>
<dbReference type="EMBL" id="LCWV01000007">
    <property type="protein sequence ID" value="PWI71361.1"/>
    <property type="molecule type" value="Genomic_DNA"/>
</dbReference>
<evidence type="ECO:0000256" key="1">
    <source>
        <dbReference type="SAM" id="MobiDB-lite"/>
    </source>
</evidence>
<keyword evidence="5" id="KW-1185">Reference proteome</keyword>
<gene>
    <name evidence="3" type="ORF">PCL_11455</name>
    <name evidence="2" type="ORF">Purlil1_2716</name>
</gene>